<gene>
    <name evidence="1" type="ORF">H634G_01304</name>
</gene>
<accession>A0A0D9PEE6</accession>
<protein>
    <submittedName>
        <fullName evidence="1">Uncharacterized protein</fullName>
    </submittedName>
</protein>
<proteinExistence type="predicted"/>
<name>A0A0D9PEE6_METAN</name>
<evidence type="ECO:0000313" key="2">
    <source>
        <dbReference type="Proteomes" id="UP000054544"/>
    </source>
</evidence>
<organism evidence="1 2">
    <name type="scientific">Metarhizium anisopliae BRIP 53293</name>
    <dbReference type="NCBI Taxonomy" id="1291518"/>
    <lineage>
        <taxon>Eukaryota</taxon>
        <taxon>Fungi</taxon>
        <taxon>Dikarya</taxon>
        <taxon>Ascomycota</taxon>
        <taxon>Pezizomycotina</taxon>
        <taxon>Sordariomycetes</taxon>
        <taxon>Hypocreomycetidae</taxon>
        <taxon>Hypocreales</taxon>
        <taxon>Clavicipitaceae</taxon>
        <taxon>Metarhizium</taxon>
    </lineage>
</organism>
<reference evidence="2" key="1">
    <citation type="journal article" date="2014" name="BMC Genomics">
        <title>The genome sequence of the biocontrol fungus Metarhizium anisopliae and comparative genomics of Metarhizium species.</title>
        <authorList>
            <person name="Pattemore J.A."/>
            <person name="Hane J.K."/>
            <person name="Williams A.H."/>
            <person name="Wilson B.A."/>
            <person name="Stodart B.J."/>
            <person name="Ash G.J."/>
        </authorList>
    </citation>
    <scope>NUCLEOTIDE SEQUENCE [LARGE SCALE GENOMIC DNA]</scope>
    <source>
        <strain evidence="2">BRIP 53293</strain>
    </source>
</reference>
<dbReference type="AlphaFoldDB" id="A0A0D9PEE6"/>
<sequence length="68" mass="7431">MAFSPPGLLIQRQTTQPARNQIANQFRTARSRRNTIFACFGNKIEHDGMITASGAGLFFAGGSYVPSR</sequence>
<dbReference type="EMBL" id="KE384721">
    <property type="protein sequence ID" value="KJK83175.1"/>
    <property type="molecule type" value="Genomic_DNA"/>
</dbReference>
<dbReference type="Proteomes" id="UP000054544">
    <property type="component" value="Unassembled WGS sequence"/>
</dbReference>
<evidence type="ECO:0000313" key="1">
    <source>
        <dbReference type="EMBL" id="KJK83175.1"/>
    </source>
</evidence>
<keyword evidence="2" id="KW-1185">Reference proteome</keyword>